<dbReference type="InterPro" id="IPR000626">
    <property type="entry name" value="Ubiquitin-like_dom"/>
</dbReference>
<dbReference type="Proteomes" id="UP000466442">
    <property type="component" value="Unassembled WGS sequence"/>
</dbReference>
<evidence type="ECO:0000256" key="3">
    <source>
        <dbReference type="ARBA" id="ARBA00022614"/>
    </source>
</evidence>
<feature type="compositionally biased region" description="Polar residues" evidence="5">
    <location>
        <begin position="1"/>
        <end position="15"/>
    </location>
</feature>
<feature type="region of interest" description="Disordered" evidence="5">
    <location>
        <begin position="1"/>
        <end position="45"/>
    </location>
</feature>
<dbReference type="InterPro" id="IPR029071">
    <property type="entry name" value="Ubiquitin-like_domsf"/>
</dbReference>
<dbReference type="InterPro" id="IPR032675">
    <property type="entry name" value="LRR_dom_sf"/>
</dbReference>
<reference evidence="7" key="1">
    <citation type="journal article" date="2021" name="Mol. Ecol. Resour.">
        <title>Apolygus lucorum genome provides insights into omnivorousness and mesophyll feeding.</title>
        <authorList>
            <person name="Liu Y."/>
            <person name="Liu H."/>
            <person name="Wang H."/>
            <person name="Huang T."/>
            <person name="Liu B."/>
            <person name="Yang B."/>
            <person name="Yin L."/>
            <person name="Li B."/>
            <person name="Zhang Y."/>
            <person name="Zhang S."/>
            <person name="Jiang F."/>
            <person name="Zhang X."/>
            <person name="Ren Y."/>
            <person name="Wang B."/>
            <person name="Wang S."/>
            <person name="Lu Y."/>
            <person name="Wu K."/>
            <person name="Fan W."/>
            <person name="Wang G."/>
        </authorList>
    </citation>
    <scope>NUCLEOTIDE SEQUENCE</scope>
    <source>
        <strain evidence="7">12Hb</strain>
    </source>
</reference>
<accession>A0A6A4JNZ4</accession>
<comment type="caution">
    <text evidence="7">The sequence shown here is derived from an EMBL/GenBank/DDBJ whole genome shotgun (WGS) entry which is preliminary data.</text>
</comment>
<dbReference type="Gene3D" id="3.80.10.10">
    <property type="entry name" value="Ribonuclease Inhibitor"/>
    <property type="match status" value="3"/>
</dbReference>
<feature type="domain" description="Ubiquitin-like" evidence="6">
    <location>
        <begin position="412"/>
        <end position="484"/>
    </location>
</feature>
<dbReference type="FunFam" id="3.80.10.10:FF:000846">
    <property type="entry name" value="Predicted protein"/>
    <property type="match status" value="1"/>
</dbReference>
<proteinExistence type="predicted"/>
<comment type="subcellular location">
    <subcellularLocation>
        <location evidence="1">Cytoplasm</location>
    </subcellularLocation>
</comment>
<keyword evidence="2" id="KW-0963">Cytoplasm</keyword>
<dbReference type="Pfam" id="PF14560">
    <property type="entry name" value="Ubiquitin_2"/>
    <property type="match status" value="1"/>
</dbReference>
<evidence type="ECO:0000256" key="1">
    <source>
        <dbReference type="ARBA" id="ARBA00004496"/>
    </source>
</evidence>
<evidence type="ECO:0000256" key="2">
    <source>
        <dbReference type="ARBA" id="ARBA00022490"/>
    </source>
</evidence>
<dbReference type="GO" id="GO:0005737">
    <property type="term" value="C:cytoplasm"/>
    <property type="evidence" value="ECO:0007669"/>
    <property type="project" value="UniProtKB-SubCell"/>
</dbReference>
<evidence type="ECO:0000259" key="6">
    <source>
        <dbReference type="Pfam" id="PF14560"/>
    </source>
</evidence>
<dbReference type="OrthoDB" id="5855206at2759"/>
<feature type="compositionally biased region" description="Basic residues" evidence="5">
    <location>
        <begin position="28"/>
        <end position="39"/>
    </location>
</feature>
<dbReference type="PANTHER" id="PTHR46545">
    <property type="entry name" value="LEUCINE-RICH REPEAT-CONTAINING PROTEIN 51"/>
    <property type="match status" value="1"/>
</dbReference>
<keyword evidence="3" id="KW-0433">Leucine-rich repeat</keyword>
<evidence type="ECO:0000313" key="8">
    <source>
        <dbReference type="Proteomes" id="UP000466442"/>
    </source>
</evidence>
<dbReference type="PANTHER" id="PTHR46545:SF1">
    <property type="entry name" value="LEUCINE-RICH REPEAT-CONTAINING PROTEIN 51"/>
    <property type="match status" value="1"/>
</dbReference>
<evidence type="ECO:0000313" key="7">
    <source>
        <dbReference type="EMBL" id="KAF6211956.1"/>
    </source>
</evidence>
<evidence type="ECO:0000256" key="4">
    <source>
        <dbReference type="ARBA" id="ARBA00022737"/>
    </source>
</evidence>
<dbReference type="AlphaFoldDB" id="A0A6A4JNZ4"/>
<evidence type="ECO:0000256" key="5">
    <source>
        <dbReference type="SAM" id="MobiDB-lite"/>
    </source>
</evidence>
<name>A0A6A4JNZ4_APOLU</name>
<dbReference type="SUPFAM" id="SSF54236">
    <property type="entry name" value="Ubiquitin-like"/>
    <property type="match status" value="1"/>
</dbReference>
<keyword evidence="4" id="KW-0677">Repeat</keyword>
<organism evidence="7 8">
    <name type="scientific">Apolygus lucorum</name>
    <name type="common">Small green plant bug</name>
    <name type="synonym">Lygocoris lucorum</name>
    <dbReference type="NCBI Taxonomy" id="248454"/>
    <lineage>
        <taxon>Eukaryota</taxon>
        <taxon>Metazoa</taxon>
        <taxon>Ecdysozoa</taxon>
        <taxon>Arthropoda</taxon>
        <taxon>Hexapoda</taxon>
        <taxon>Insecta</taxon>
        <taxon>Pterygota</taxon>
        <taxon>Neoptera</taxon>
        <taxon>Paraneoptera</taxon>
        <taxon>Hemiptera</taxon>
        <taxon>Heteroptera</taxon>
        <taxon>Panheteroptera</taxon>
        <taxon>Cimicomorpha</taxon>
        <taxon>Miridae</taxon>
        <taxon>Mirini</taxon>
        <taxon>Apolygus</taxon>
    </lineage>
</organism>
<gene>
    <name evidence="7" type="ORF">GE061_012473</name>
</gene>
<dbReference type="SUPFAM" id="SSF52047">
    <property type="entry name" value="RNI-like"/>
    <property type="match status" value="1"/>
</dbReference>
<dbReference type="Gene3D" id="3.10.20.90">
    <property type="entry name" value="Phosphatidylinositol 3-kinase Catalytic Subunit, Chain A, domain 1"/>
    <property type="match status" value="1"/>
</dbReference>
<protein>
    <recommendedName>
        <fullName evidence="6">Ubiquitin-like domain-containing protein</fullName>
    </recommendedName>
</protein>
<keyword evidence="8" id="KW-1185">Reference proteome</keyword>
<dbReference type="EMBL" id="WIXP02000004">
    <property type="protein sequence ID" value="KAF6211956.1"/>
    <property type="molecule type" value="Genomic_DNA"/>
</dbReference>
<sequence length="488" mass="55978">MQSPSDLAGRSQHQFPNVCHQQREGRRDKPRRSSQRTRAGKMPSLLEGIEAKYGRDSEDFELDIPILYVTRSNNAVPPVLVFNDFGIDSAGSEESLKSKCQNVQELDLAQNSLSQWAEVMTILRIMPRLRFANLSFNEFKKGISDDLLNGGFPKLKSLILNGTHIDWDSVRKLVTRIPSLEELHLSLNGYTYVDLADINKESPVLHEGIKKLYFTDNNVSSWREISKLGQAFPNLETLILADCPVTCLDVSSPPSSLETTPRYYRCESECEGSSRNVDSPHHWFRNLKFMNLNNSLLSSWDDIDRLACFPKLEHLRLHGLPLFDEHCPEFTKHERRQLLIARLPNIRTLNGGGEICHDDREDAERAFIRRYMDKPESDRPERYNDLVGLHGKLDPLVSIDLSPEKKVKITLIHGNKSELKCLDVYQTVAELKQKLEPHVKIPASKMKLYYVDQDLKAIHGPEDMRFPNKMIYSYNIKHGDEIIVDSKI</sequence>